<dbReference type="AlphaFoldDB" id="A0A843WQG1"/>
<feature type="domain" description="RNase H type-1" evidence="1">
    <location>
        <begin position="117"/>
        <end position="237"/>
    </location>
</feature>
<dbReference type="Gene3D" id="3.30.420.10">
    <property type="entry name" value="Ribonuclease H-like superfamily/Ribonuclease H"/>
    <property type="match status" value="1"/>
</dbReference>
<dbReference type="PANTHER" id="PTHR47723:SF19">
    <property type="entry name" value="POLYNUCLEOTIDYL TRANSFERASE, RIBONUCLEASE H-LIKE SUPERFAMILY PROTEIN"/>
    <property type="match status" value="1"/>
</dbReference>
<dbReference type="GO" id="GO:0003676">
    <property type="term" value="F:nucleic acid binding"/>
    <property type="evidence" value="ECO:0007669"/>
    <property type="project" value="InterPro"/>
</dbReference>
<dbReference type="EMBL" id="NMUH01004506">
    <property type="protein sequence ID" value="MQM09896.1"/>
    <property type="molecule type" value="Genomic_DNA"/>
</dbReference>
<dbReference type="Proteomes" id="UP000652761">
    <property type="component" value="Unassembled WGS sequence"/>
</dbReference>
<dbReference type="InterPro" id="IPR012337">
    <property type="entry name" value="RNaseH-like_sf"/>
</dbReference>
<comment type="caution">
    <text evidence="2">The sequence shown here is derived from an EMBL/GenBank/DDBJ whole genome shotgun (WGS) entry which is preliminary data.</text>
</comment>
<dbReference type="InterPro" id="IPR036397">
    <property type="entry name" value="RNaseH_sf"/>
</dbReference>
<reference evidence="2" key="1">
    <citation type="submission" date="2017-07" db="EMBL/GenBank/DDBJ databases">
        <title>Taro Niue Genome Assembly and Annotation.</title>
        <authorList>
            <person name="Atibalentja N."/>
            <person name="Keating K."/>
            <person name="Fields C.J."/>
        </authorList>
    </citation>
    <scope>NUCLEOTIDE SEQUENCE</scope>
    <source>
        <strain evidence="2">Niue_2</strain>
        <tissue evidence="2">Leaf</tissue>
    </source>
</reference>
<protein>
    <recommendedName>
        <fullName evidence="1">RNase H type-1 domain-containing protein</fullName>
    </recommendedName>
</protein>
<evidence type="ECO:0000259" key="1">
    <source>
        <dbReference type="Pfam" id="PF13456"/>
    </source>
</evidence>
<keyword evidence="3" id="KW-1185">Reference proteome</keyword>
<evidence type="ECO:0000313" key="2">
    <source>
        <dbReference type="EMBL" id="MQM09896.1"/>
    </source>
</evidence>
<dbReference type="SUPFAM" id="SSF53098">
    <property type="entry name" value="Ribonuclease H-like"/>
    <property type="match status" value="1"/>
</dbReference>
<dbReference type="PANTHER" id="PTHR47723">
    <property type="entry name" value="OS05G0353850 PROTEIN"/>
    <property type="match status" value="1"/>
</dbReference>
<organism evidence="2 3">
    <name type="scientific">Colocasia esculenta</name>
    <name type="common">Wild taro</name>
    <name type="synonym">Arum esculentum</name>
    <dbReference type="NCBI Taxonomy" id="4460"/>
    <lineage>
        <taxon>Eukaryota</taxon>
        <taxon>Viridiplantae</taxon>
        <taxon>Streptophyta</taxon>
        <taxon>Embryophyta</taxon>
        <taxon>Tracheophyta</taxon>
        <taxon>Spermatophyta</taxon>
        <taxon>Magnoliopsida</taxon>
        <taxon>Liliopsida</taxon>
        <taxon>Araceae</taxon>
        <taxon>Aroideae</taxon>
        <taxon>Colocasieae</taxon>
        <taxon>Colocasia</taxon>
    </lineage>
</organism>
<dbReference type="InterPro" id="IPR044730">
    <property type="entry name" value="RNase_H-like_dom_plant"/>
</dbReference>
<accession>A0A843WQG1</accession>
<dbReference type="InterPro" id="IPR053151">
    <property type="entry name" value="RNase_H-like"/>
</dbReference>
<dbReference type="InterPro" id="IPR002156">
    <property type="entry name" value="RNaseH_domain"/>
</dbReference>
<name>A0A843WQG1_COLES</name>
<dbReference type="CDD" id="cd06222">
    <property type="entry name" value="RNase_H_like"/>
    <property type="match status" value="1"/>
</dbReference>
<proteinExistence type="predicted"/>
<sequence>MKIFGPADLWATYGRDFSGFFPELRICVMSEEGVTLLLLGVSYTAPSWRFCGKYGAVGTEQDSKVKKCRPNTFSIEKISPTWLTVLHQKTSWKENMKANIPSVVRWLTPPQGRLKLNVDGAFKGTSGEAGGGGILYDHEGNMCSAFAKAYYGLNSSLAAEALALRDDISICCRTGASGVLVETDSLQLTQIVTRQLVCPWDLACILQDIAVMTQEFKAKITYAPQETNKVADCLASFGLSCTHPVTWASWADLPTDVKELYHVDKLDFIASSDDLARSLHSRRRFCLAAASLPPSSSTCAVAGGAAAASPLPSFLLLPGHASAAPMRRGVASSRRYCCLAGASLPLSFSACATTRGGEQGTTECRHCCHGGATMSCRRFFFLPYFGSHVFVNDFVKPSTYVKYLSMAPCSH</sequence>
<gene>
    <name evidence="2" type="ORF">Taro_042778</name>
</gene>
<dbReference type="Pfam" id="PF13456">
    <property type="entry name" value="RVT_3"/>
    <property type="match status" value="1"/>
</dbReference>
<evidence type="ECO:0000313" key="3">
    <source>
        <dbReference type="Proteomes" id="UP000652761"/>
    </source>
</evidence>
<dbReference type="OrthoDB" id="696432at2759"/>
<dbReference type="GO" id="GO:0004523">
    <property type="term" value="F:RNA-DNA hybrid ribonuclease activity"/>
    <property type="evidence" value="ECO:0007669"/>
    <property type="project" value="InterPro"/>
</dbReference>